<feature type="domain" description="Acyltransferase 3" evidence="2">
    <location>
        <begin position="8"/>
        <end position="341"/>
    </location>
</feature>
<dbReference type="EMBL" id="JBHSMD010000004">
    <property type="protein sequence ID" value="MFC5493895.1"/>
    <property type="molecule type" value="Genomic_DNA"/>
</dbReference>
<keyword evidence="4" id="KW-0808">Transferase</keyword>
<keyword evidence="1" id="KW-0812">Transmembrane</keyword>
<comment type="caution">
    <text evidence="4">The sequence shown here is derived from an EMBL/GenBank/DDBJ whole genome shotgun (WGS) entry which is preliminary data.</text>
</comment>
<keyword evidence="1" id="KW-0472">Membrane</keyword>
<feature type="transmembrane region" description="Helical" evidence="1">
    <location>
        <begin position="146"/>
        <end position="162"/>
    </location>
</feature>
<dbReference type="EC" id="2.3.1.-" evidence="4"/>
<reference evidence="5" key="1">
    <citation type="journal article" date="2019" name="Int. J. Syst. Evol. Microbiol.">
        <title>The Global Catalogue of Microorganisms (GCM) 10K type strain sequencing project: providing services to taxonomists for standard genome sequencing and annotation.</title>
        <authorList>
            <consortium name="The Broad Institute Genomics Platform"/>
            <consortium name="The Broad Institute Genome Sequencing Center for Infectious Disease"/>
            <person name="Wu L."/>
            <person name="Ma J."/>
        </authorList>
    </citation>
    <scope>NUCLEOTIDE SEQUENCE [LARGE SCALE GENOMIC DNA]</scope>
    <source>
        <strain evidence="5">KACC 13778</strain>
    </source>
</reference>
<keyword evidence="1" id="KW-1133">Transmembrane helix</keyword>
<feature type="transmembrane region" description="Helical" evidence="1">
    <location>
        <begin position="74"/>
        <end position="93"/>
    </location>
</feature>
<dbReference type="InterPro" id="IPR050879">
    <property type="entry name" value="Acyltransferase_3"/>
</dbReference>
<feature type="transmembrane region" description="Helical" evidence="1">
    <location>
        <begin position="169"/>
        <end position="187"/>
    </location>
</feature>
<dbReference type="GO" id="GO:0016746">
    <property type="term" value="F:acyltransferase activity"/>
    <property type="evidence" value="ECO:0007669"/>
    <property type="project" value="UniProtKB-KW"/>
</dbReference>
<dbReference type="RefSeq" id="WP_345178456.1">
    <property type="nucleotide sequence ID" value="NZ_BAABFQ010000007.1"/>
</dbReference>
<dbReference type="Proteomes" id="UP001595956">
    <property type="component" value="Unassembled WGS sequence"/>
</dbReference>
<protein>
    <submittedName>
        <fullName evidence="4">Acyltransferase family protein</fullName>
        <ecNumber evidence="4">2.3.1.-</ecNumber>
    </submittedName>
</protein>
<gene>
    <name evidence="4" type="ORF">ACFPKY_12340</name>
</gene>
<keyword evidence="5" id="KW-1185">Reference proteome</keyword>
<keyword evidence="4" id="KW-0012">Acyltransferase</keyword>
<name>A0ABW0MZY3_9ACTN</name>
<evidence type="ECO:0000259" key="2">
    <source>
        <dbReference type="Pfam" id="PF01757"/>
    </source>
</evidence>
<evidence type="ECO:0000313" key="5">
    <source>
        <dbReference type="Proteomes" id="UP001595956"/>
    </source>
</evidence>
<organism evidence="4 5">
    <name type="scientific">Nocardioides caricicola</name>
    <dbReference type="NCBI Taxonomy" id="634770"/>
    <lineage>
        <taxon>Bacteria</taxon>
        <taxon>Bacillati</taxon>
        <taxon>Actinomycetota</taxon>
        <taxon>Actinomycetes</taxon>
        <taxon>Propionibacteriales</taxon>
        <taxon>Nocardioidaceae</taxon>
        <taxon>Nocardioides</taxon>
    </lineage>
</organism>
<proteinExistence type="predicted"/>
<dbReference type="InterPro" id="IPR043968">
    <property type="entry name" value="SGNH"/>
</dbReference>
<feature type="transmembrane region" description="Helical" evidence="1">
    <location>
        <begin position="306"/>
        <end position="339"/>
    </location>
</feature>
<feature type="transmembrane region" description="Helical" evidence="1">
    <location>
        <begin position="234"/>
        <end position="252"/>
    </location>
</feature>
<feature type="transmembrane region" description="Helical" evidence="1">
    <location>
        <begin position="34"/>
        <end position="53"/>
    </location>
</feature>
<dbReference type="Pfam" id="PF19040">
    <property type="entry name" value="SGNH"/>
    <property type="match status" value="1"/>
</dbReference>
<dbReference type="Pfam" id="PF01757">
    <property type="entry name" value="Acyl_transf_3"/>
    <property type="match status" value="1"/>
</dbReference>
<feature type="transmembrane region" description="Helical" evidence="1">
    <location>
        <begin position="264"/>
        <end position="286"/>
    </location>
</feature>
<evidence type="ECO:0000313" key="4">
    <source>
        <dbReference type="EMBL" id="MFC5493895.1"/>
    </source>
</evidence>
<dbReference type="InterPro" id="IPR002656">
    <property type="entry name" value="Acyl_transf_3_dom"/>
</dbReference>
<accession>A0ABW0MZY3</accession>
<dbReference type="PANTHER" id="PTHR23028">
    <property type="entry name" value="ACETYLTRANSFERASE"/>
    <property type="match status" value="1"/>
</dbReference>
<feature type="transmembrane region" description="Helical" evidence="1">
    <location>
        <begin position="359"/>
        <end position="383"/>
    </location>
</feature>
<sequence length="694" mass="73861">MSWAYRPQLDGMRCLAVYVVLLFHAGVSQAGGGYIGVDLFFVLSGFLVTNVILNEIDAEGRFSVGSFYARRVRRLLPGAVLAIAATCVVQVLLVSEPDRLSMVRDAQAALLYVANWQFIADANDYFGSEASSSPFLHFWSLSIEEQYYIVYPLLVLLVLGRLRWSQRRLATVLSVLVVASVVAQVLASRVDENYAYYATQTRIYQPLVGCVLAIALRGLTSRVDNHGHASAGHARAAALAAVAGLLGVLLLCSDLLDIDRSLRGLLATVASAAAIGGVVLADRALVSRALSLSWPRYLGQISYGTYLWHWPVLLALTAVLTVAPLMLAVLGAVVATALAALSAQLLENPIRRSRPLGRVPWRVVAGGLAVSVVAAVVVVPTVLESSRQPAIAAASGSGKLPASVGDELHQLNKPVPDDIDFAALKADNGEVGPQCSDGTPESCVVVDEGTGPLVLLVGDSHAGMLAPALHRLAEDRGFRLSTDIMNNCPWQRGLSFGKADPSVQEACAAMREELYDTILPAMKPDLVILASNVRTTPGWEAQAQADDAAEHPRETYDQMMLRKARDTVAEIAATGARVNITHTTFGTNGYDLGGFDPLDCLARADQQADCAVVPPRTAPSVDAGYAEMAVTMDGVYTSDLGPAYCPGVVLCAPIVEGEVVWHDLNHLSSAFVIAARDAIWTQLTASGSMKGLQP</sequence>
<evidence type="ECO:0000256" key="1">
    <source>
        <dbReference type="SAM" id="Phobius"/>
    </source>
</evidence>
<feature type="domain" description="SGNH" evidence="3">
    <location>
        <begin position="439"/>
        <end position="678"/>
    </location>
</feature>
<dbReference type="PANTHER" id="PTHR23028:SF53">
    <property type="entry name" value="ACYL_TRANSF_3 DOMAIN-CONTAINING PROTEIN"/>
    <property type="match status" value="1"/>
</dbReference>
<evidence type="ECO:0000259" key="3">
    <source>
        <dbReference type="Pfam" id="PF19040"/>
    </source>
</evidence>